<dbReference type="PROSITE" id="PS50005">
    <property type="entry name" value="TPR"/>
    <property type="match status" value="2"/>
</dbReference>
<dbReference type="InterPro" id="IPR051685">
    <property type="entry name" value="Ycf3/AcsC/BcsC/TPR_MFPF"/>
</dbReference>
<sequence length="298" mass="35930">MIQTLDLDKKQQQIKGIQQNNEQTLEQAIPFFQIKLGIELKSKKKMQQYQIRRNGRRLMKKQINIQNFQKNNHHSQLFFKVFLQLKLINLEKELYQEYKQRRLIVTYIEIYWIIQSKNLEKMQKINLFQLQKQCEKVLIEEPQHLHALYRKSFWLSYLNEHQQAIQCIDKALNYNSNYCVGYFNKGYSLGFLGKYNKEIVCYDKAIKLDPNFAQAYNNKEIINLKINDLKKYNEAIVCYDKAIQLNPNYAQAYKNKGALLDQLKKYQQAIENYKQALLYCKQDQKKFKQLIIEVRNKK</sequence>
<dbReference type="OrthoDB" id="2017782at2759"/>
<feature type="repeat" description="TPR" evidence="3">
    <location>
        <begin position="179"/>
        <end position="212"/>
    </location>
</feature>
<dbReference type="InterPro" id="IPR019734">
    <property type="entry name" value="TPR_rpt"/>
</dbReference>
<dbReference type="Pfam" id="PF13414">
    <property type="entry name" value="TPR_11"/>
    <property type="match status" value="1"/>
</dbReference>
<dbReference type="PANTHER" id="PTHR44943:SF4">
    <property type="entry name" value="TPR REPEAT-CONTAINING PROTEIN MJ0798"/>
    <property type="match status" value="1"/>
</dbReference>
<dbReference type="AlphaFoldDB" id="A0A8S1V066"/>
<comment type="caution">
    <text evidence="4">The sequence shown here is derived from an EMBL/GenBank/DDBJ whole genome shotgun (WGS) entry which is preliminary data.</text>
</comment>
<evidence type="ECO:0000256" key="1">
    <source>
        <dbReference type="ARBA" id="ARBA00022737"/>
    </source>
</evidence>
<dbReference type="SMART" id="SM00028">
    <property type="entry name" value="TPR"/>
    <property type="match status" value="4"/>
</dbReference>
<keyword evidence="2 3" id="KW-0802">TPR repeat</keyword>
<dbReference type="Proteomes" id="UP000689195">
    <property type="component" value="Unassembled WGS sequence"/>
</dbReference>
<protein>
    <recommendedName>
        <fullName evidence="6">Tetratricopeptide repeat protein</fullName>
    </recommendedName>
</protein>
<evidence type="ECO:0000313" key="5">
    <source>
        <dbReference type="Proteomes" id="UP000689195"/>
    </source>
</evidence>
<feature type="repeat" description="TPR" evidence="3">
    <location>
        <begin position="250"/>
        <end position="283"/>
    </location>
</feature>
<dbReference type="EMBL" id="CAJJDO010000052">
    <property type="protein sequence ID" value="CAD8169903.1"/>
    <property type="molecule type" value="Genomic_DNA"/>
</dbReference>
<accession>A0A8S1V066</accession>
<evidence type="ECO:0000256" key="2">
    <source>
        <dbReference type="ARBA" id="ARBA00022803"/>
    </source>
</evidence>
<evidence type="ECO:0008006" key="6">
    <source>
        <dbReference type="Google" id="ProtNLM"/>
    </source>
</evidence>
<gene>
    <name evidence="4" type="ORF">PPENT_87.1.T0520038</name>
</gene>
<organism evidence="4 5">
    <name type="scientific">Paramecium pentaurelia</name>
    <dbReference type="NCBI Taxonomy" id="43138"/>
    <lineage>
        <taxon>Eukaryota</taxon>
        <taxon>Sar</taxon>
        <taxon>Alveolata</taxon>
        <taxon>Ciliophora</taxon>
        <taxon>Intramacronucleata</taxon>
        <taxon>Oligohymenophorea</taxon>
        <taxon>Peniculida</taxon>
        <taxon>Parameciidae</taxon>
        <taxon>Paramecium</taxon>
    </lineage>
</organism>
<keyword evidence="1" id="KW-0677">Repeat</keyword>
<reference evidence="4" key="1">
    <citation type="submission" date="2021-01" db="EMBL/GenBank/DDBJ databases">
        <authorList>
            <consortium name="Genoscope - CEA"/>
            <person name="William W."/>
        </authorList>
    </citation>
    <scope>NUCLEOTIDE SEQUENCE</scope>
</reference>
<evidence type="ECO:0000256" key="3">
    <source>
        <dbReference type="PROSITE-ProRule" id="PRU00339"/>
    </source>
</evidence>
<proteinExistence type="predicted"/>
<keyword evidence="5" id="KW-1185">Reference proteome</keyword>
<dbReference type="PANTHER" id="PTHR44943">
    <property type="entry name" value="CELLULOSE SYNTHASE OPERON PROTEIN C"/>
    <property type="match status" value="1"/>
</dbReference>
<dbReference type="Pfam" id="PF13181">
    <property type="entry name" value="TPR_8"/>
    <property type="match status" value="1"/>
</dbReference>
<name>A0A8S1V066_9CILI</name>
<evidence type="ECO:0000313" key="4">
    <source>
        <dbReference type="EMBL" id="CAD8169903.1"/>
    </source>
</evidence>